<evidence type="ECO:0000256" key="1">
    <source>
        <dbReference type="ARBA" id="ARBA00004613"/>
    </source>
</evidence>
<evidence type="ECO:0000256" key="2">
    <source>
        <dbReference type="ARBA" id="ARBA00009007"/>
    </source>
</evidence>
<proteinExistence type="inferred from homology"/>
<keyword evidence="5" id="KW-0843">Virulence</keyword>
<dbReference type="Pfam" id="PF05925">
    <property type="entry name" value="IpgD"/>
    <property type="match status" value="1"/>
</dbReference>
<protein>
    <submittedName>
        <fullName evidence="6">Phosphatidylinositol-4,5-bisphosphate 4-phosphatase</fullName>
    </submittedName>
</protein>
<accession>A0A4R1NAI5</accession>
<reference evidence="6 7" key="1">
    <citation type="submission" date="2019-02" db="EMBL/GenBank/DDBJ databases">
        <title>Investigation of anaerobic lignin degradation for improved lignocellulosic biofuels.</title>
        <authorList>
            <person name="Deangelis K."/>
        </authorList>
    </citation>
    <scope>NUCLEOTIDE SEQUENCE [LARGE SCALE GENOMIC DNA]</scope>
    <source>
        <strain evidence="6 7">159R</strain>
    </source>
</reference>
<dbReference type="AlphaFoldDB" id="A0A4R1NAI5"/>
<dbReference type="Proteomes" id="UP000294555">
    <property type="component" value="Unassembled WGS sequence"/>
</dbReference>
<evidence type="ECO:0000256" key="5">
    <source>
        <dbReference type="ARBA" id="ARBA00023026"/>
    </source>
</evidence>
<keyword evidence="3" id="KW-0964">Secreted</keyword>
<organism evidence="6 7">
    <name type="scientific">Sodalis ligni</name>
    <dbReference type="NCBI Taxonomy" id="2697027"/>
    <lineage>
        <taxon>Bacteria</taxon>
        <taxon>Pseudomonadati</taxon>
        <taxon>Pseudomonadota</taxon>
        <taxon>Gammaproteobacteria</taxon>
        <taxon>Enterobacterales</taxon>
        <taxon>Bruguierivoracaceae</taxon>
        <taxon>Sodalis</taxon>
    </lineage>
</organism>
<dbReference type="GO" id="GO:0016791">
    <property type="term" value="F:phosphatase activity"/>
    <property type="evidence" value="ECO:0007669"/>
    <property type="project" value="InterPro"/>
</dbReference>
<dbReference type="PRINTS" id="PR01734">
    <property type="entry name" value="TYPE3OMBPROT"/>
</dbReference>
<keyword evidence="4" id="KW-0378">Hydrolase</keyword>
<dbReference type="OrthoDB" id="22047at2"/>
<dbReference type="InterPro" id="IPR008108">
    <property type="entry name" value="IpgD/SopB"/>
</dbReference>
<name>A0A4R1NAI5_9GAMM</name>
<gene>
    <name evidence="6" type="ORF">EZJ58_2544</name>
</gene>
<comment type="caution">
    <text evidence="6">The sequence shown here is derived from an EMBL/GenBank/DDBJ whole genome shotgun (WGS) entry which is preliminary data.</text>
</comment>
<comment type="subcellular location">
    <subcellularLocation>
        <location evidence="1">Secreted</location>
    </subcellularLocation>
</comment>
<dbReference type="EMBL" id="SJOI01000001">
    <property type="protein sequence ID" value="TCL04425.1"/>
    <property type="molecule type" value="Genomic_DNA"/>
</dbReference>
<sequence length="554" mass="60354">MQIPLHPLYRHLRLASEQKTGEATGQRMAQIMRGIVQRINQALPSAPVKISPVKGQPAVVRGQIHSLQKLYRQAGLRALRQGRGTAQGEQSEAAVDNEDNVEYDMAPAGKKDVSAMLAFKKDQIANLAAFVKNKNGCNGNEAKREAKNQFEQSIKELLNDACWKTVENQFNYKDKTFFSTLVPAGQMKLGADDIHAAGYNNKGICSKSSDETVHAVNLWSSTFSVAQGDSRHTLFEGIRHAVLSPYDLKADSEERSRGALARAREVVVAALYQQPEKMKRALEVNEVELALTSTSLLTPVDIGPLTEKSQLNDQVAAWAAISAKPLYLKIRNSRGELVPVKITVDVAAFNFGVNELALGSLKLGHGISDNINQDALRKLLGKNLSPDAAPGGWVGQYLANNPKNAERVSMLARQLKTIIADKAHHHDGGEPYKAAMRIGLLSHEIGIVPCWNCKSGKDRTGMLDVEMKREAAAVHLGLAGGAIGMLDKEGQRLMQTVMLNSGNQEIQKYNTGAEGNKTLKNNKLVNAFVGGLMLRERLGNNDIADRAKGLSGYV</sequence>
<comment type="similarity">
    <text evidence="2">Belongs to the phosphatase IpgD/SopB family.</text>
</comment>
<dbReference type="GO" id="GO:0005576">
    <property type="term" value="C:extracellular region"/>
    <property type="evidence" value="ECO:0007669"/>
    <property type="project" value="UniProtKB-SubCell"/>
</dbReference>
<dbReference type="Gene3D" id="1.20.58.450">
    <property type="entry name" value="Cell division control protein 42 homolog"/>
    <property type="match status" value="1"/>
</dbReference>
<keyword evidence="7" id="KW-1185">Reference proteome</keyword>
<evidence type="ECO:0000313" key="7">
    <source>
        <dbReference type="Proteomes" id="UP000294555"/>
    </source>
</evidence>
<evidence type="ECO:0000256" key="3">
    <source>
        <dbReference type="ARBA" id="ARBA00022525"/>
    </source>
</evidence>
<evidence type="ECO:0000313" key="6">
    <source>
        <dbReference type="EMBL" id="TCL04425.1"/>
    </source>
</evidence>
<evidence type="ECO:0000256" key="4">
    <source>
        <dbReference type="ARBA" id="ARBA00022801"/>
    </source>
</evidence>